<dbReference type="Pfam" id="PF00092">
    <property type="entry name" value="VWA"/>
    <property type="match status" value="1"/>
</dbReference>
<dbReference type="SUPFAM" id="SSF53300">
    <property type="entry name" value="vWA-like"/>
    <property type="match status" value="1"/>
</dbReference>
<protein>
    <recommendedName>
        <fullName evidence="1">VWFA domain-containing protein</fullName>
    </recommendedName>
</protein>
<feature type="domain" description="VWFA" evidence="1">
    <location>
        <begin position="2"/>
        <end position="48"/>
    </location>
</feature>
<organism evidence="2 3">
    <name type="scientific">Dreissena polymorpha</name>
    <name type="common">Zebra mussel</name>
    <name type="synonym">Mytilus polymorpha</name>
    <dbReference type="NCBI Taxonomy" id="45954"/>
    <lineage>
        <taxon>Eukaryota</taxon>
        <taxon>Metazoa</taxon>
        <taxon>Spiralia</taxon>
        <taxon>Lophotrochozoa</taxon>
        <taxon>Mollusca</taxon>
        <taxon>Bivalvia</taxon>
        <taxon>Autobranchia</taxon>
        <taxon>Heteroconchia</taxon>
        <taxon>Euheterodonta</taxon>
        <taxon>Imparidentia</taxon>
        <taxon>Neoheterodontei</taxon>
        <taxon>Myida</taxon>
        <taxon>Dreissenoidea</taxon>
        <taxon>Dreissenidae</taxon>
        <taxon>Dreissena</taxon>
    </lineage>
</organism>
<accession>A0A9D4H259</accession>
<dbReference type="Gene3D" id="3.40.50.410">
    <property type="entry name" value="von Willebrand factor, type A domain"/>
    <property type="match status" value="1"/>
</dbReference>
<dbReference type="EMBL" id="JAIWYP010000005">
    <property type="protein sequence ID" value="KAH3828031.1"/>
    <property type="molecule type" value="Genomic_DNA"/>
</dbReference>
<dbReference type="Proteomes" id="UP000828390">
    <property type="component" value="Unassembled WGS sequence"/>
</dbReference>
<dbReference type="AlphaFoldDB" id="A0A9D4H259"/>
<evidence type="ECO:0000313" key="3">
    <source>
        <dbReference type="Proteomes" id="UP000828390"/>
    </source>
</evidence>
<sequence length="59" mass="6383">MFIPSKGDRADAPDIMIVMTDGQSDDPVNTANQAKIAHNDNIRSVAVEANFVRNIIGNN</sequence>
<comment type="caution">
    <text evidence="2">The sequence shown here is derived from an EMBL/GenBank/DDBJ whole genome shotgun (WGS) entry which is preliminary data.</text>
</comment>
<name>A0A9D4H259_DREPO</name>
<evidence type="ECO:0000313" key="2">
    <source>
        <dbReference type="EMBL" id="KAH3828031.1"/>
    </source>
</evidence>
<proteinExistence type="predicted"/>
<dbReference type="InterPro" id="IPR036465">
    <property type="entry name" value="vWFA_dom_sf"/>
</dbReference>
<reference evidence="2" key="2">
    <citation type="submission" date="2020-11" db="EMBL/GenBank/DDBJ databases">
        <authorList>
            <person name="McCartney M.A."/>
            <person name="Auch B."/>
            <person name="Kono T."/>
            <person name="Mallez S."/>
            <person name="Becker A."/>
            <person name="Gohl D.M."/>
            <person name="Silverstein K.A.T."/>
            <person name="Koren S."/>
            <person name="Bechman K.B."/>
            <person name="Herman A."/>
            <person name="Abrahante J.E."/>
            <person name="Garbe J."/>
        </authorList>
    </citation>
    <scope>NUCLEOTIDE SEQUENCE</scope>
    <source>
        <strain evidence="2">Duluth1</strain>
        <tissue evidence="2">Whole animal</tissue>
    </source>
</reference>
<gene>
    <name evidence="2" type="ORF">DPMN_129980</name>
</gene>
<evidence type="ECO:0000259" key="1">
    <source>
        <dbReference type="Pfam" id="PF00092"/>
    </source>
</evidence>
<reference evidence="2" key="1">
    <citation type="journal article" date="2019" name="bioRxiv">
        <title>The Genome of the Zebra Mussel, Dreissena polymorpha: A Resource for Invasive Species Research.</title>
        <authorList>
            <person name="McCartney M.A."/>
            <person name="Auch B."/>
            <person name="Kono T."/>
            <person name="Mallez S."/>
            <person name="Zhang Y."/>
            <person name="Obille A."/>
            <person name="Becker A."/>
            <person name="Abrahante J.E."/>
            <person name="Garbe J."/>
            <person name="Badalamenti J.P."/>
            <person name="Herman A."/>
            <person name="Mangelson H."/>
            <person name="Liachko I."/>
            <person name="Sullivan S."/>
            <person name="Sone E.D."/>
            <person name="Koren S."/>
            <person name="Silverstein K.A.T."/>
            <person name="Beckman K.B."/>
            <person name="Gohl D.M."/>
        </authorList>
    </citation>
    <scope>NUCLEOTIDE SEQUENCE</scope>
    <source>
        <strain evidence="2">Duluth1</strain>
        <tissue evidence="2">Whole animal</tissue>
    </source>
</reference>
<dbReference type="InterPro" id="IPR002035">
    <property type="entry name" value="VWF_A"/>
</dbReference>
<keyword evidence="3" id="KW-1185">Reference proteome</keyword>